<protein>
    <recommendedName>
        <fullName evidence="4 14">Protoporphyrinogen IX oxidase</fullName>
        <shortName evidence="14">PPO</shortName>
        <ecNumber evidence="14 15">1.3.99.-</ecNumber>
    </recommendedName>
</protein>
<keyword evidence="11 14" id="KW-0408">Iron</keyword>
<dbReference type="PANTHER" id="PTHR40255">
    <property type="entry name" value="UPF0093 MEMBRANE PROTEIN SLR1790"/>
    <property type="match status" value="1"/>
</dbReference>
<evidence type="ECO:0000256" key="10">
    <source>
        <dbReference type="ARBA" id="ARBA00023002"/>
    </source>
</evidence>
<evidence type="ECO:0000256" key="7">
    <source>
        <dbReference type="ARBA" id="ARBA00022692"/>
    </source>
</evidence>
<evidence type="ECO:0000256" key="9">
    <source>
        <dbReference type="ARBA" id="ARBA00022989"/>
    </source>
</evidence>
<evidence type="ECO:0000256" key="2">
    <source>
        <dbReference type="ARBA" id="ARBA00005073"/>
    </source>
</evidence>
<comment type="cofactor">
    <cofactor evidence="14 15">
        <name>heme b</name>
        <dbReference type="ChEBI" id="CHEBI:60344"/>
    </cofactor>
    <text evidence="14 15">Binds 1 heme b (iron(II)-protoporphyrin IX) group per subunit.</text>
</comment>
<evidence type="ECO:0000256" key="13">
    <source>
        <dbReference type="ARBA" id="ARBA00048390"/>
    </source>
</evidence>
<feature type="transmembrane region" description="Helical" evidence="14">
    <location>
        <begin position="57"/>
        <end position="79"/>
    </location>
</feature>
<comment type="pathway">
    <text evidence="2 14 15">Porphyrin-containing compound metabolism; protoporphyrin-IX biosynthesis; protoporphyrin-IX from protoporphyrinogen-IX: step 1/1.</text>
</comment>
<evidence type="ECO:0000256" key="15">
    <source>
        <dbReference type="PIRNR" id="PIRNR004638"/>
    </source>
</evidence>
<keyword evidence="5 14" id="KW-1003">Cell membrane</keyword>
<evidence type="ECO:0000256" key="6">
    <source>
        <dbReference type="ARBA" id="ARBA00022617"/>
    </source>
</evidence>
<gene>
    <name evidence="16" type="ORF">Q0812_06610</name>
</gene>
<organism evidence="16 17">
    <name type="scientific">Peiella sedimenti</name>
    <dbReference type="NCBI Taxonomy" id="3061083"/>
    <lineage>
        <taxon>Bacteria</taxon>
        <taxon>Pseudomonadati</taxon>
        <taxon>Pseudomonadota</taxon>
        <taxon>Alphaproteobacteria</taxon>
        <taxon>Caulobacterales</taxon>
        <taxon>Caulobacteraceae</taxon>
        <taxon>Peiella</taxon>
    </lineage>
</organism>
<keyword evidence="10 14" id="KW-0560">Oxidoreductase</keyword>
<evidence type="ECO:0000313" key="16">
    <source>
        <dbReference type="EMBL" id="MDO1559097.1"/>
    </source>
</evidence>
<dbReference type="EMBL" id="JAUKTR010000002">
    <property type="protein sequence ID" value="MDO1559097.1"/>
    <property type="molecule type" value="Genomic_DNA"/>
</dbReference>
<name>A0ABT8SKL2_9CAUL</name>
<dbReference type="Pfam" id="PF03653">
    <property type="entry name" value="UPF0093"/>
    <property type="match status" value="1"/>
</dbReference>
<keyword evidence="8 14" id="KW-0479">Metal-binding</keyword>
<keyword evidence="17" id="KW-1185">Reference proteome</keyword>
<dbReference type="EC" id="1.3.99.-" evidence="14 15"/>
<evidence type="ECO:0000313" key="17">
    <source>
        <dbReference type="Proteomes" id="UP001169063"/>
    </source>
</evidence>
<keyword evidence="6 14" id="KW-0349">Heme</keyword>
<comment type="caution">
    <text evidence="16">The sequence shown here is derived from an EMBL/GenBank/DDBJ whole genome shotgun (WGS) entry which is preliminary data.</text>
</comment>
<evidence type="ECO:0000256" key="14">
    <source>
        <dbReference type="HAMAP-Rule" id="MF_02239"/>
    </source>
</evidence>
<evidence type="ECO:0000256" key="8">
    <source>
        <dbReference type="ARBA" id="ARBA00022723"/>
    </source>
</evidence>
<keyword evidence="7 14" id="KW-0812">Transmembrane</keyword>
<keyword evidence="9 14" id="KW-1133">Transmembrane helix</keyword>
<proteinExistence type="inferred from homology"/>
<comment type="subcellular location">
    <subcellularLocation>
        <location evidence="1 14">Cell membrane</location>
        <topology evidence="1 14">Multi-pass membrane protein</topology>
    </subcellularLocation>
</comment>
<evidence type="ECO:0000256" key="12">
    <source>
        <dbReference type="ARBA" id="ARBA00023136"/>
    </source>
</evidence>
<feature type="binding site" description="axial binding residue" evidence="14">
    <location>
        <position position="98"/>
    </location>
    <ligand>
        <name>heme</name>
        <dbReference type="ChEBI" id="CHEBI:30413"/>
    </ligand>
    <ligandPart>
        <name>Fe</name>
        <dbReference type="ChEBI" id="CHEBI:18248"/>
    </ligandPart>
</feature>
<comment type="similarity">
    <text evidence="3 14 15">Belongs to the HemJ family.</text>
</comment>
<evidence type="ECO:0000256" key="3">
    <source>
        <dbReference type="ARBA" id="ARBA00006501"/>
    </source>
</evidence>
<feature type="transmembrane region" description="Helical" evidence="14">
    <location>
        <begin position="133"/>
        <end position="151"/>
    </location>
</feature>
<evidence type="ECO:0000256" key="5">
    <source>
        <dbReference type="ARBA" id="ARBA00022475"/>
    </source>
</evidence>
<reference evidence="16" key="1">
    <citation type="submission" date="2023-07" db="EMBL/GenBank/DDBJ databases">
        <title>Brevundimonas soil sp. nov., isolated from the soil of chemical plant.</title>
        <authorList>
            <person name="Wu N."/>
        </authorList>
    </citation>
    <scope>NUCLEOTIDE SEQUENCE</scope>
    <source>
        <strain evidence="16">XZ-24</strain>
    </source>
</reference>
<evidence type="ECO:0000256" key="4">
    <source>
        <dbReference type="ARBA" id="ARBA00017504"/>
    </source>
</evidence>
<feature type="transmembrane region" description="Helical" evidence="14">
    <location>
        <begin position="91"/>
        <end position="112"/>
    </location>
</feature>
<dbReference type="RefSeq" id="WP_302109520.1">
    <property type="nucleotide sequence ID" value="NZ_JAUKTR010000002.1"/>
</dbReference>
<dbReference type="Proteomes" id="UP001169063">
    <property type="component" value="Unassembled WGS sequence"/>
</dbReference>
<comment type="catalytic activity">
    <reaction evidence="13 14 15">
        <text>protoporphyrinogen IX + 3 A = protoporphyrin IX + 3 AH2</text>
        <dbReference type="Rhea" id="RHEA:62000"/>
        <dbReference type="ChEBI" id="CHEBI:13193"/>
        <dbReference type="ChEBI" id="CHEBI:17499"/>
        <dbReference type="ChEBI" id="CHEBI:57306"/>
        <dbReference type="ChEBI" id="CHEBI:57307"/>
    </reaction>
</comment>
<dbReference type="InterPro" id="IPR005265">
    <property type="entry name" value="HemJ-like"/>
</dbReference>
<sequence>MNAWLAEHYDLLRGLHILAVIAWMAGLLYLPRLFAYHARAGRGSDLDVTFQTMEFKLLKIIMNPAMIAAWLFGGLLIWVDGAVLRGWDFLAQPWMIAKLLGVVVLTGWHHYLMVERKRIAAGASRRGEKFWRMANELPFLAAIIMVIAVTTEFGQS</sequence>
<feature type="binding site" description="axial binding residue" evidence="14">
    <location>
        <position position="16"/>
    </location>
    <ligand>
        <name>heme</name>
        <dbReference type="ChEBI" id="CHEBI:30413"/>
    </ligand>
    <ligandPart>
        <name>Fe</name>
        <dbReference type="ChEBI" id="CHEBI:18248"/>
    </ligandPart>
</feature>
<dbReference type="HAMAP" id="MF_02239">
    <property type="entry name" value="HemJ"/>
    <property type="match status" value="1"/>
</dbReference>
<comment type="subunit">
    <text evidence="14">Homodimer.</text>
</comment>
<accession>A0ABT8SKL2</accession>
<evidence type="ECO:0000256" key="1">
    <source>
        <dbReference type="ARBA" id="ARBA00004651"/>
    </source>
</evidence>
<dbReference type="PANTHER" id="PTHR40255:SF1">
    <property type="entry name" value="PROTOPORPHYRINOGEN IX OXIDASE"/>
    <property type="match status" value="1"/>
</dbReference>
<dbReference type="PIRSF" id="PIRSF004638">
    <property type="entry name" value="UCP004638"/>
    <property type="match status" value="1"/>
</dbReference>
<keyword evidence="12 14" id="KW-0472">Membrane</keyword>
<feature type="transmembrane region" description="Helical" evidence="14">
    <location>
        <begin position="15"/>
        <end position="36"/>
    </location>
</feature>
<comment type="function">
    <text evidence="14 15">Catalyzes the oxidation of protoporphyrinogen IX to protoporphyrin IX.</text>
</comment>
<evidence type="ECO:0000256" key="11">
    <source>
        <dbReference type="ARBA" id="ARBA00023004"/>
    </source>
</evidence>